<dbReference type="InterPro" id="IPR006527">
    <property type="entry name" value="F-box-assoc_dom_typ1"/>
</dbReference>
<dbReference type="InterPro" id="IPR001810">
    <property type="entry name" value="F-box_dom"/>
</dbReference>
<organism evidence="2 3">
    <name type="scientific">Erythranthe guttata</name>
    <name type="common">Yellow monkey flower</name>
    <name type="synonym">Mimulus guttatus</name>
    <dbReference type="NCBI Taxonomy" id="4155"/>
    <lineage>
        <taxon>Eukaryota</taxon>
        <taxon>Viridiplantae</taxon>
        <taxon>Streptophyta</taxon>
        <taxon>Embryophyta</taxon>
        <taxon>Tracheophyta</taxon>
        <taxon>Spermatophyta</taxon>
        <taxon>Magnoliopsida</taxon>
        <taxon>eudicotyledons</taxon>
        <taxon>Gunneridae</taxon>
        <taxon>Pentapetalae</taxon>
        <taxon>asterids</taxon>
        <taxon>lamiids</taxon>
        <taxon>Lamiales</taxon>
        <taxon>Phrymaceae</taxon>
        <taxon>Erythranthe</taxon>
    </lineage>
</organism>
<dbReference type="PANTHER" id="PTHR31672">
    <property type="entry name" value="BNACNNG10540D PROTEIN"/>
    <property type="match status" value="1"/>
</dbReference>
<feature type="domain" description="F-box" evidence="1">
    <location>
        <begin position="2"/>
        <end position="48"/>
    </location>
</feature>
<reference evidence="2 3" key="1">
    <citation type="journal article" date="2013" name="Proc. Natl. Acad. Sci. U.S.A.">
        <title>Fine-scale variation in meiotic recombination in Mimulus inferred from population shotgun sequencing.</title>
        <authorList>
            <person name="Hellsten U."/>
            <person name="Wright K.M."/>
            <person name="Jenkins J."/>
            <person name="Shu S."/>
            <person name="Yuan Y."/>
            <person name="Wessler S.R."/>
            <person name="Schmutz J."/>
            <person name="Willis J.H."/>
            <person name="Rokhsar D.S."/>
        </authorList>
    </citation>
    <scope>NUCLEOTIDE SEQUENCE [LARGE SCALE GENOMIC DNA]</scope>
    <source>
        <strain evidence="3">cv. DUN x IM62</strain>
    </source>
</reference>
<protein>
    <recommendedName>
        <fullName evidence="1">F-box domain-containing protein</fullName>
    </recommendedName>
</protein>
<dbReference type="Pfam" id="PF00646">
    <property type="entry name" value="F-box"/>
    <property type="match status" value="1"/>
</dbReference>
<dbReference type="CDD" id="cd22157">
    <property type="entry name" value="F-box_AtFBW1-like"/>
    <property type="match status" value="1"/>
</dbReference>
<dbReference type="PANTHER" id="PTHR31672:SF13">
    <property type="entry name" value="F-BOX PROTEIN CPR30-LIKE"/>
    <property type="match status" value="1"/>
</dbReference>
<dbReference type="InterPro" id="IPR017451">
    <property type="entry name" value="F-box-assoc_interact_dom"/>
</dbReference>
<name>A0A022PWW2_ERYGU</name>
<evidence type="ECO:0000313" key="2">
    <source>
        <dbReference type="EMBL" id="EYU20296.1"/>
    </source>
</evidence>
<dbReference type="InterPro" id="IPR036047">
    <property type="entry name" value="F-box-like_dom_sf"/>
</dbReference>
<proteinExistence type="predicted"/>
<dbReference type="Proteomes" id="UP000030748">
    <property type="component" value="Unassembled WGS sequence"/>
</dbReference>
<dbReference type="NCBIfam" id="TIGR01640">
    <property type="entry name" value="F_box_assoc_1"/>
    <property type="match status" value="1"/>
</dbReference>
<dbReference type="EMBL" id="KI632284">
    <property type="protein sequence ID" value="EYU20296.1"/>
    <property type="molecule type" value="Genomic_DNA"/>
</dbReference>
<sequence length="340" mass="39518">MKKRQTYVPSEIIENILLRLPVKSLMRFKCVSKSWEATISDPEFIANHLRQAKETKKKKSSSDDDKDLLLWVGKRSLFIIFPPSDSYLRERPLTVLCYCDGFVLGLYYDPLIKDYKIVATDMKSRYSIYTMGKKSWSHEMKEMEIDIPGTMVCCDKGSPFEGDTYWVLRTRTRTCQMDENFLVCFDSKQEKFEKFPMPIREYDNQCRFFLTYLGDHMCLAYHKAENNNFVDRRINQLWFVKRAPGGGGGGGSSVEFKEAMPFSSSYIESVYLTNENEIALEDGWRKSYTAYKYNLVTKTCAEIKVTPNTGYPHSPLYLENMFFSSSPNKTRKDTEESTAS</sequence>
<keyword evidence="3" id="KW-1185">Reference proteome</keyword>
<dbReference type="Pfam" id="PF07734">
    <property type="entry name" value="FBA_1"/>
    <property type="match status" value="1"/>
</dbReference>
<dbReference type="Gene3D" id="1.20.1280.50">
    <property type="match status" value="1"/>
</dbReference>
<dbReference type="SUPFAM" id="SSF81383">
    <property type="entry name" value="F-box domain"/>
    <property type="match status" value="1"/>
</dbReference>
<dbReference type="SMART" id="SM00256">
    <property type="entry name" value="FBOX"/>
    <property type="match status" value="1"/>
</dbReference>
<dbReference type="AlphaFoldDB" id="A0A022PWW2"/>
<dbReference type="PROSITE" id="PS50181">
    <property type="entry name" value="FBOX"/>
    <property type="match status" value="1"/>
</dbReference>
<evidence type="ECO:0000313" key="3">
    <source>
        <dbReference type="Proteomes" id="UP000030748"/>
    </source>
</evidence>
<dbReference type="PhylomeDB" id="A0A022PWW2"/>
<evidence type="ECO:0000259" key="1">
    <source>
        <dbReference type="PROSITE" id="PS50181"/>
    </source>
</evidence>
<dbReference type="InterPro" id="IPR050796">
    <property type="entry name" value="SCF_F-box_component"/>
</dbReference>
<accession>A0A022PWW2</accession>
<gene>
    <name evidence="2" type="ORF">MIMGU_mgv1a018445mg</name>
</gene>